<sequence length="118" mass="13214">MYISGRSMPFAESASLSDQLKTPIFCIYRTTGGCARAQKRMPLGNCPSIFAAHREFNLTLNDQRADALEKVITRFAIIDNLNGCTIQSDQGVRSHSHSMSESLPKDKEKKTFRTSKEI</sequence>
<gene>
    <name evidence="2" type="ORF">DFH08DRAFT_823556</name>
</gene>
<evidence type="ECO:0000313" key="2">
    <source>
        <dbReference type="EMBL" id="KAJ7309386.1"/>
    </source>
</evidence>
<dbReference type="EMBL" id="JARIHO010000082">
    <property type="protein sequence ID" value="KAJ7309386.1"/>
    <property type="molecule type" value="Genomic_DNA"/>
</dbReference>
<feature type="region of interest" description="Disordered" evidence="1">
    <location>
        <begin position="89"/>
        <end position="118"/>
    </location>
</feature>
<accession>A0AAD6Z6E2</accession>
<dbReference type="Proteomes" id="UP001218218">
    <property type="component" value="Unassembled WGS sequence"/>
</dbReference>
<evidence type="ECO:0000313" key="3">
    <source>
        <dbReference type="Proteomes" id="UP001218218"/>
    </source>
</evidence>
<comment type="caution">
    <text evidence="2">The sequence shown here is derived from an EMBL/GenBank/DDBJ whole genome shotgun (WGS) entry which is preliminary data.</text>
</comment>
<protein>
    <submittedName>
        <fullName evidence="2">Uncharacterized protein</fullName>
    </submittedName>
</protein>
<organism evidence="2 3">
    <name type="scientific">Mycena albidolilacea</name>
    <dbReference type="NCBI Taxonomy" id="1033008"/>
    <lineage>
        <taxon>Eukaryota</taxon>
        <taxon>Fungi</taxon>
        <taxon>Dikarya</taxon>
        <taxon>Basidiomycota</taxon>
        <taxon>Agaricomycotina</taxon>
        <taxon>Agaricomycetes</taxon>
        <taxon>Agaricomycetidae</taxon>
        <taxon>Agaricales</taxon>
        <taxon>Marasmiineae</taxon>
        <taxon>Mycenaceae</taxon>
        <taxon>Mycena</taxon>
    </lineage>
</organism>
<reference evidence="2" key="1">
    <citation type="submission" date="2023-03" db="EMBL/GenBank/DDBJ databases">
        <title>Massive genome expansion in bonnet fungi (Mycena s.s.) driven by repeated elements and novel gene families across ecological guilds.</title>
        <authorList>
            <consortium name="Lawrence Berkeley National Laboratory"/>
            <person name="Harder C.B."/>
            <person name="Miyauchi S."/>
            <person name="Viragh M."/>
            <person name="Kuo A."/>
            <person name="Thoen E."/>
            <person name="Andreopoulos B."/>
            <person name="Lu D."/>
            <person name="Skrede I."/>
            <person name="Drula E."/>
            <person name="Henrissat B."/>
            <person name="Morin E."/>
            <person name="Kohler A."/>
            <person name="Barry K."/>
            <person name="LaButti K."/>
            <person name="Morin E."/>
            <person name="Salamov A."/>
            <person name="Lipzen A."/>
            <person name="Mereny Z."/>
            <person name="Hegedus B."/>
            <person name="Baldrian P."/>
            <person name="Stursova M."/>
            <person name="Weitz H."/>
            <person name="Taylor A."/>
            <person name="Grigoriev I.V."/>
            <person name="Nagy L.G."/>
            <person name="Martin F."/>
            <person name="Kauserud H."/>
        </authorList>
    </citation>
    <scope>NUCLEOTIDE SEQUENCE</scope>
    <source>
        <strain evidence="2">CBHHK002</strain>
    </source>
</reference>
<feature type="compositionally biased region" description="Basic and acidic residues" evidence="1">
    <location>
        <begin position="103"/>
        <end position="118"/>
    </location>
</feature>
<name>A0AAD6Z6E2_9AGAR</name>
<proteinExistence type="predicted"/>
<evidence type="ECO:0000256" key="1">
    <source>
        <dbReference type="SAM" id="MobiDB-lite"/>
    </source>
</evidence>
<feature type="compositionally biased region" description="Polar residues" evidence="1">
    <location>
        <begin position="89"/>
        <end position="101"/>
    </location>
</feature>
<dbReference type="AlphaFoldDB" id="A0AAD6Z6E2"/>
<keyword evidence="3" id="KW-1185">Reference proteome</keyword>